<feature type="compositionally biased region" description="Basic and acidic residues" evidence="1">
    <location>
        <begin position="215"/>
        <end position="235"/>
    </location>
</feature>
<dbReference type="AlphaFoldDB" id="A0A194WA36"/>
<keyword evidence="3" id="KW-1185">Reference proteome</keyword>
<name>A0A194WA36_CYTMA</name>
<accession>A0A194WA36</accession>
<dbReference type="Proteomes" id="UP000078559">
    <property type="component" value="Chromosome 9"/>
</dbReference>
<reference evidence="2" key="1">
    <citation type="submission" date="2014-12" db="EMBL/GenBank/DDBJ databases">
        <title>Genome Sequence of Valsa Canker Pathogens Uncovers a Specific Adaption of Colonization on Woody Bark.</title>
        <authorList>
            <person name="Yin Z."/>
            <person name="Liu H."/>
            <person name="Gao X."/>
            <person name="Li Z."/>
            <person name="Song N."/>
            <person name="Ke X."/>
            <person name="Dai Q."/>
            <person name="Wu Y."/>
            <person name="Sun Y."/>
            <person name="Xu J.-R."/>
            <person name="Kang Z.K."/>
            <person name="Wang L."/>
            <person name="Huang L."/>
        </authorList>
    </citation>
    <scope>NUCLEOTIDE SEQUENCE [LARGE SCALE GENOMIC DNA]</scope>
    <source>
        <strain evidence="2">03-8</strain>
    </source>
</reference>
<evidence type="ECO:0000313" key="2">
    <source>
        <dbReference type="EMBL" id="KUI72965.1"/>
    </source>
</evidence>
<dbReference type="OrthoDB" id="2565191at2759"/>
<dbReference type="InterPro" id="IPR022793">
    <property type="entry name" value="Rrn10"/>
</dbReference>
<evidence type="ECO:0000313" key="3">
    <source>
        <dbReference type="Proteomes" id="UP000078559"/>
    </source>
</evidence>
<dbReference type="EMBL" id="CM003106">
    <property type="protein sequence ID" value="KUI72965.1"/>
    <property type="molecule type" value="Genomic_DNA"/>
</dbReference>
<dbReference type="PANTHER" id="PTHR28054">
    <property type="entry name" value="RNA POLYMERASE I-SPECIFIC TRANSCRIPTION INITIATION FACTOR RRN10"/>
    <property type="match status" value="1"/>
</dbReference>
<proteinExistence type="predicted"/>
<organism evidence="2 3">
    <name type="scientific">Cytospora mali</name>
    <name type="common">Apple Valsa canker fungus</name>
    <name type="synonym">Valsa mali</name>
    <dbReference type="NCBI Taxonomy" id="578113"/>
    <lineage>
        <taxon>Eukaryota</taxon>
        <taxon>Fungi</taxon>
        <taxon>Dikarya</taxon>
        <taxon>Ascomycota</taxon>
        <taxon>Pezizomycotina</taxon>
        <taxon>Sordariomycetes</taxon>
        <taxon>Sordariomycetidae</taxon>
        <taxon>Diaporthales</taxon>
        <taxon>Cytosporaceae</taxon>
        <taxon>Cytospora</taxon>
    </lineage>
</organism>
<evidence type="ECO:0000256" key="1">
    <source>
        <dbReference type="SAM" id="MobiDB-lite"/>
    </source>
</evidence>
<protein>
    <submittedName>
        <fullName evidence="2">Uncharacterized protein</fullName>
    </submittedName>
</protein>
<sequence>MPITVLTKTTRPADLASWPRKAKHTYNNKMTSQNRERGTYVYAESSTDATTVYEAASQRHATVYDAVAGRVSLKFSKDSASSGSRKTLPGQHHLGDPVLTPEEVLFARKRAPQRYAEKDIYFAHDELPDGGRNVLPDSDMLKTVHGYASHYYEALGRRYEGKVRGDIRHVDERSMDETALLAFGILLEEAAREALGKDGDLVFTEGIIGDDENESGGKKTADARRSHDPVGFEGDNKFWRRNYVKRRKTAD</sequence>
<feature type="region of interest" description="Disordered" evidence="1">
    <location>
        <begin position="207"/>
        <end position="235"/>
    </location>
</feature>
<dbReference type="PANTHER" id="PTHR28054:SF1">
    <property type="entry name" value="RNA POLYMERASE I-SPECIFIC TRANSCRIPTION INITIATION FACTOR RRN10"/>
    <property type="match status" value="1"/>
</dbReference>
<dbReference type="GO" id="GO:0006360">
    <property type="term" value="P:transcription by RNA polymerase I"/>
    <property type="evidence" value="ECO:0007669"/>
    <property type="project" value="InterPro"/>
</dbReference>
<gene>
    <name evidence="2" type="ORF">VM1G_08428</name>
</gene>